<organism evidence="13 14">
    <name type="scientific">Paramuricea clavata</name>
    <name type="common">Red gorgonian</name>
    <name type="synonym">Violescent sea-whip</name>
    <dbReference type="NCBI Taxonomy" id="317549"/>
    <lineage>
        <taxon>Eukaryota</taxon>
        <taxon>Metazoa</taxon>
        <taxon>Cnidaria</taxon>
        <taxon>Anthozoa</taxon>
        <taxon>Octocorallia</taxon>
        <taxon>Malacalcyonacea</taxon>
        <taxon>Plexauridae</taxon>
        <taxon>Paramuricea</taxon>
    </lineage>
</organism>
<name>A0A7D9E557_PARCT</name>
<feature type="chain" id="PRO_5043613402" evidence="12">
    <location>
        <begin position="20"/>
        <end position="1240"/>
    </location>
</feature>
<feature type="transmembrane region" description="Helical" evidence="11">
    <location>
        <begin position="76"/>
        <end position="101"/>
    </location>
</feature>
<dbReference type="PANTHER" id="PTHR24223:SF456">
    <property type="entry name" value="MULTIDRUG RESISTANCE-ASSOCIATED PROTEIN LETHAL(2)03659"/>
    <property type="match status" value="1"/>
</dbReference>
<accession>A0A7D9E557</accession>
<dbReference type="CDD" id="cd03250">
    <property type="entry name" value="ABCC_MRP_domain1"/>
    <property type="match status" value="1"/>
</dbReference>
<dbReference type="InterPro" id="IPR011527">
    <property type="entry name" value="ABC1_TM_dom"/>
</dbReference>
<dbReference type="Pfam" id="PF00664">
    <property type="entry name" value="ABC_membrane"/>
    <property type="match status" value="2"/>
</dbReference>
<feature type="transmembrane region" description="Helical" evidence="11">
    <location>
        <begin position="217"/>
        <end position="234"/>
    </location>
</feature>
<dbReference type="GO" id="GO:0005524">
    <property type="term" value="F:ATP binding"/>
    <property type="evidence" value="ECO:0007669"/>
    <property type="project" value="UniProtKB-KW"/>
</dbReference>
<evidence type="ECO:0000256" key="1">
    <source>
        <dbReference type="ARBA" id="ARBA00004141"/>
    </source>
</evidence>
<feature type="transmembrane region" description="Helical" evidence="11">
    <location>
        <begin position="829"/>
        <end position="848"/>
    </location>
</feature>
<keyword evidence="9 11" id="KW-0472">Membrane</keyword>
<evidence type="ECO:0000256" key="4">
    <source>
        <dbReference type="ARBA" id="ARBA00022692"/>
    </source>
</evidence>
<dbReference type="GO" id="GO:0140359">
    <property type="term" value="F:ABC-type transporter activity"/>
    <property type="evidence" value="ECO:0007669"/>
    <property type="project" value="InterPro"/>
</dbReference>
<dbReference type="Gene3D" id="1.20.1560.10">
    <property type="entry name" value="ABC transporter type 1, transmembrane domain"/>
    <property type="match status" value="2"/>
</dbReference>
<dbReference type="PROSITE" id="PS50929">
    <property type="entry name" value="ABC_TM1F"/>
    <property type="match status" value="2"/>
</dbReference>
<feature type="transmembrane region" description="Helical" evidence="11">
    <location>
        <begin position="730"/>
        <end position="756"/>
    </location>
</feature>
<evidence type="ECO:0000313" key="13">
    <source>
        <dbReference type="EMBL" id="CAB4001847.1"/>
    </source>
</evidence>
<evidence type="ECO:0000256" key="12">
    <source>
        <dbReference type="SAM" id="SignalP"/>
    </source>
</evidence>
<proteinExistence type="inferred from homology"/>
<feature type="region of interest" description="Disordered" evidence="10">
    <location>
        <begin position="632"/>
        <end position="660"/>
    </location>
</feature>
<feature type="transmembrane region" description="Helical" evidence="11">
    <location>
        <begin position="113"/>
        <end position="132"/>
    </location>
</feature>
<dbReference type="GO" id="GO:0016887">
    <property type="term" value="F:ATP hydrolysis activity"/>
    <property type="evidence" value="ECO:0007669"/>
    <property type="project" value="InterPro"/>
</dbReference>
<dbReference type="GO" id="GO:0016020">
    <property type="term" value="C:membrane"/>
    <property type="evidence" value="ECO:0007669"/>
    <property type="project" value="UniProtKB-SubCell"/>
</dbReference>
<dbReference type="FunFam" id="3.40.50.300:FF:000973">
    <property type="entry name" value="Multidrug resistance-associated protein 4"/>
    <property type="match status" value="1"/>
</dbReference>
<dbReference type="PROSITE" id="PS50893">
    <property type="entry name" value="ABC_TRANSPORTER_2"/>
    <property type="match status" value="2"/>
</dbReference>
<dbReference type="InterPro" id="IPR044726">
    <property type="entry name" value="ABCC_6TM_D2"/>
</dbReference>
<dbReference type="SUPFAM" id="SSF52540">
    <property type="entry name" value="P-loop containing nucleoside triphosphate hydrolases"/>
    <property type="match status" value="2"/>
</dbReference>
<comment type="similarity">
    <text evidence="2">Belongs to the ABC transporter superfamily. ABCC family. Conjugate transporter (TC 3.A.1.208) subfamily.</text>
</comment>
<evidence type="ECO:0000256" key="6">
    <source>
        <dbReference type="ARBA" id="ARBA00022741"/>
    </source>
</evidence>
<keyword evidence="3" id="KW-0813">Transport</keyword>
<keyword evidence="8 11" id="KW-1133">Transmembrane helix</keyword>
<reference evidence="13" key="1">
    <citation type="submission" date="2020-04" db="EMBL/GenBank/DDBJ databases">
        <authorList>
            <person name="Alioto T."/>
            <person name="Alioto T."/>
            <person name="Gomez Garrido J."/>
        </authorList>
    </citation>
    <scope>NUCLEOTIDE SEQUENCE</scope>
    <source>
        <strain evidence="13">A484AB</strain>
    </source>
</reference>
<dbReference type="InterPro" id="IPR003593">
    <property type="entry name" value="AAA+_ATPase"/>
</dbReference>
<dbReference type="AlphaFoldDB" id="A0A7D9E557"/>
<dbReference type="InterPro" id="IPR036640">
    <property type="entry name" value="ABC1_TM_sf"/>
</dbReference>
<feature type="transmembrane region" description="Helical" evidence="11">
    <location>
        <begin position="191"/>
        <end position="211"/>
    </location>
</feature>
<evidence type="ECO:0000256" key="11">
    <source>
        <dbReference type="SAM" id="Phobius"/>
    </source>
</evidence>
<dbReference type="PROSITE" id="PS00211">
    <property type="entry name" value="ABC_TRANSPORTER_1"/>
    <property type="match status" value="2"/>
</dbReference>
<dbReference type="SUPFAM" id="SSF90123">
    <property type="entry name" value="ABC transporter transmembrane region"/>
    <property type="match status" value="2"/>
</dbReference>
<dbReference type="SMART" id="SM00382">
    <property type="entry name" value="AAA"/>
    <property type="match status" value="2"/>
</dbReference>
<dbReference type="EMBL" id="CACRXK020004193">
    <property type="protein sequence ID" value="CAB4001847.1"/>
    <property type="molecule type" value="Genomic_DNA"/>
</dbReference>
<dbReference type="Pfam" id="PF00005">
    <property type="entry name" value="ABC_tran"/>
    <property type="match status" value="2"/>
</dbReference>
<evidence type="ECO:0000256" key="9">
    <source>
        <dbReference type="ARBA" id="ARBA00023136"/>
    </source>
</evidence>
<dbReference type="InterPro" id="IPR050173">
    <property type="entry name" value="ABC_transporter_C-like"/>
</dbReference>
<evidence type="ECO:0000256" key="7">
    <source>
        <dbReference type="ARBA" id="ARBA00022840"/>
    </source>
</evidence>
<dbReference type="InterPro" id="IPR003439">
    <property type="entry name" value="ABC_transporter-like_ATP-bd"/>
</dbReference>
<dbReference type="CDD" id="cd18580">
    <property type="entry name" value="ABC_6TM_ABCC_D2"/>
    <property type="match status" value="1"/>
</dbReference>
<keyword evidence="6" id="KW-0547">Nucleotide-binding</keyword>
<comment type="caution">
    <text evidence="13">The sequence shown here is derived from an EMBL/GenBank/DDBJ whole genome shotgun (WGS) entry which is preliminary data.</text>
</comment>
<keyword evidence="4 11" id="KW-0812">Transmembrane</keyword>
<dbReference type="Gene3D" id="3.40.50.300">
    <property type="entry name" value="P-loop containing nucleotide triphosphate hydrolases"/>
    <property type="match status" value="2"/>
</dbReference>
<dbReference type="FunFam" id="3.40.50.300:FF:000163">
    <property type="entry name" value="Multidrug resistance-associated protein member 4"/>
    <property type="match status" value="1"/>
</dbReference>
<dbReference type="OrthoDB" id="6500128at2759"/>
<keyword evidence="5" id="KW-0677">Repeat</keyword>
<dbReference type="Proteomes" id="UP001152795">
    <property type="component" value="Unassembled WGS sequence"/>
</dbReference>
<feature type="transmembrane region" description="Helical" evidence="11">
    <location>
        <begin position="801"/>
        <end position="823"/>
    </location>
</feature>
<evidence type="ECO:0000256" key="3">
    <source>
        <dbReference type="ARBA" id="ARBA00022448"/>
    </source>
</evidence>
<sequence length="1240" mass="139884">HNDWLIFWWIFPLLWKGARNPLTHEDLYLLRKAETSGQRTDLLEEKWREEILSARSLSKEPKLWRAIFRYYTFQEYWYFVPSGLAYLLGDNIVWFAAINLLRQLTSFHDESRGEYFIYIYGIAIGSLMKLIGQNHLHLHGAVLGVRARAAILGLLYRKILRLSKISLDSGHVMELVCNDSQRIIFTSAEWFIPYAIRHALYSACVIAWLLYFIGWQIIPGALFLLALGVVRGLLNKFDYKLRNCASQLSDERLGVIRETLTLIHSLKLNCWENIYEEKIRQTRWKEIKFKAKRWIIMLTCYSFISCGQHLGTFITVLVLTLTQKENIPNLNFFAIIALFRELSEMLCLCLPTSIRYITDVRAALQRMQAFLQRTEYFNIEYDPKITTQFNIKNIPTGTVTANQKHEPPYLILHDVTCKIPQRILPQSPESNRAKILNDVTLNVATAGLVLVCGSVGSGKSSLLATVLGGELLVTNGFVKYSGTLGYVSDTPWVCPGTIRENILFGLPYEEKLYAEIIRACQLEKDFKTFPQQDLALIGEHGATVSGGQRTRIALARAIYSQADIYLLDDPLSSLDAKVAENVFRQCIKGLLADRIVLLTTHDTRYYHEADHIVHLKGGKIEELKAELTLAEPELDQRNGTPDGGDHDVWGDPSEPGEAETLNLEEEERETGRVAFKVYKEYFLYGASAIVLFIIALLFFSGQGFIVLVDIKASRLPVLAGQGEESFNHAILVYTLCLFAGVVLVVLGTLSIFLVLMNAAYKVHNKMVTCLLKAPLSFHAVNPVGRVINRFSQDMNNLDELLPFYIFMVCHYAAPAVATILLAAITTPLLIIPVLLALPVFYFFSKVYFTSATDIKRLMSVAGSPIYSHFSNTLEGLRNIRVYGRQKDFTNQVFSWLDSLNVSFVSWLTHRRASQGSALQLYSNSLVCTSKVNILTSTRKRALGAVTILYAINTTQMIDYVVRVTGDVNSQMTSAERVLAYTRIQPERGQDSPKTPPRNWPHTGAIEFRDVSLWHYTGSPNALKNISFKINSSEKVGIAGRTGAGKSSLVAALMRLAETRGEIMIDGLNIEDFNVLSTRKCLSVISQSPTLINGTIRLNLDPLAQHTDTEIWQALNRTKMSSTVKNLPKTLDSELDNDNSSLSVGEKQLLNLARVLLQNNKIVIFDEATGKIDGNTDQEIQRIISEVFKECTVITIAHRLSTILDCDRVMVLDEGEIREFDQPEILLNKPSGLLKQLQEIK</sequence>
<keyword evidence="12" id="KW-0732">Signal</keyword>
<dbReference type="PANTHER" id="PTHR24223">
    <property type="entry name" value="ATP-BINDING CASSETTE SUB-FAMILY C"/>
    <property type="match status" value="1"/>
</dbReference>
<evidence type="ECO:0000256" key="5">
    <source>
        <dbReference type="ARBA" id="ARBA00022737"/>
    </source>
</evidence>
<evidence type="ECO:0000256" key="10">
    <source>
        <dbReference type="SAM" id="MobiDB-lite"/>
    </source>
</evidence>
<comment type="subcellular location">
    <subcellularLocation>
        <location evidence="1">Membrane</location>
        <topology evidence="1">Multi-pass membrane protein</topology>
    </subcellularLocation>
</comment>
<feature type="signal peptide" evidence="12">
    <location>
        <begin position="1"/>
        <end position="19"/>
    </location>
</feature>
<keyword evidence="14" id="KW-1185">Reference proteome</keyword>
<keyword evidence="7" id="KW-0067">ATP-binding</keyword>
<dbReference type="InterPro" id="IPR017871">
    <property type="entry name" value="ABC_transporter-like_CS"/>
</dbReference>
<dbReference type="FunFam" id="1.20.1560.10:FF:000013">
    <property type="entry name" value="ABC transporter C family member 2"/>
    <property type="match status" value="1"/>
</dbReference>
<evidence type="ECO:0000256" key="2">
    <source>
        <dbReference type="ARBA" id="ARBA00009726"/>
    </source>
</evidence>
<dbReference type="InterPro" id="IPR027417">
    <property type="entry name" value="P-loop_NTPase"/>
</dbReference>
<dbReference type="CDD" id="cd03244">
    <property type="entry name" value="ABCC_MRP_domain2"/>
    <property type="match status" value="1"/>
</dbReference>
<feature type="non-terminal residue" evidence="13">
    <location>
        <position position="1"/>
    </location>
</feature>
<gene>
    <name evidence="13" type="ORF">PACLA_8A072611</name>
</gene>
<feature type="transmembrane region" description="Helical" evidence="11">
    <location>
        <begin position="681"/>
        <end position="710"/>
    </location>
</feature>
<evidence type="ECO:0000313" key="14">
    <source>
        <dbReference type="Proteomes" id="UP001152795"/>
    </source>
</evidence>
<protein>
    <submittedName>
        <fullName evidence="13">Multidrug resistance-associated 4-like</fullName>
    </submittedName>
</protein>
<feature type="transmembrane region" description="Helical" evidence="11">
    <location>
        <begin position="294"/>
        <end position="320"/>
    </location>
</feature>
<evidence type="ECO:0000256" key="8">
    <source>
        <dbReference type="ARBA" id="ARBA00022989"/>
    </source>
</evidence>